<dbReference type="SUPFAM" id="SSF50630">
    <property type="entry name" value="Acid proteases"/>
    <property type="match status" value="1"/>
</dbReference>
<dbReference type="InterPro" id="IPR032861">
    <property type="entry name" value="TAXi_N"/>
</dbReference>
<reference evidence="9" key="1">
    <citation type="submission" date="2016-06" db="EMBL/GenBank/DDBJ databases">
        <title>Parallel loss of symbiosis genes in relatives of nitrogen-fixing non-legume Parasponia.</title>
        <authorList>
            <person name="Van Velzen R."/>
            <person name="Holmer R."/>
            <person name="Bu F."/>
            <person name="Rutten L."/>
            <person name="Van Zeijl A."/>
            <person name="Liu W."/>
            <person name="Santuari L."/>
            <person name="Cao Q."/>
            <person name="Sharma T."/>
            <person name="Shen D."/>
            <person name="Roswanjaya Y."/>
            <person name="Wardhani T."/>
            <person name="Kalhor M.S."/>
            <person name="Jansen J."/>
            <person name="Van den Hoogen J."/>
            <person name="Gungor B."/>
            <person name="Hartog M."/>
            <person name="Hontelez J."/>
            <person name="Verver J."/>
            <person name="Yang W.-C."/>
            <person name="Schijlen E."/>
            <person name="Repin R."/>
            <person name="Schilthuizen M."/>
            <person name="Schranz E."/>
            <person name="Heidstra R."/>
            <person name="Miyata K."/>
            <person name="Fedorova E."/>
            <person name="Kohlen W."/>
            <person name="Bisseling T."/>
            <person name="Smit S."/>
            <person name="Geurts R."/>
        </authorList>
    </citation>
    <scope>NUCLEOTIDE SEQUENCE [LARGE SCALE GENOMIC DNA]</scope>
    <source>
        <strain evidence="9">cv. RG33-2</strain>
    </source>
</reference>
<dbReference type="OrthoDB" id="1072226at2759"/>
<keyword evidence="2" id="KW-0645">Protease</keyword>
<dbReference type="PANTHER" id="PTHR47967">
    <property type="entry name" value="OS07G0603500 PROTEIN-RELATED"/>
    <property type="match status" value="1"/>
</dbReference>
<organism evidence="8 9">
    <name type="scientific">Trema orientale</name>
    <name type="common">Charcoal tree</name>
    <name type="synonym">Celtis orientalis</name>
    <dbReference type="NCBI Taxonomy" id="63057"/>
    <lineage>
        <taxon>Eukaryota</taxon>
        <taxon>Viridiplantae</taxon>
        <taxon>Streptophyta</taxon>
        <taxon>Embryophyta</taxon>
        <taxon>Tracheophyta</taxon>
        <taxon>Spermatophyta</taxon>
        <taxon>Magnoliopsida</taxon>
        <taxon>eudicotyledons</taxon>
        <taxon>Gunneridae</taxon>
        <taxon>Pentapetalae</taxon>
        <taxon>rosids</taxon>
        <taxon>fabids</taxon>
        <taxon>Rosales</taxon>
        <taxon>Cannabaceae</taxon>
        <taxon>Trema</taxon>
    </lineage>
</organism>
<proteinExistence type="inferred from homology"/>
<evidence type="ECO:0000256" key="4">
    <source>
        <dbReference type="ARBA" id="ARBA00022801"/>
    </source>
</evidence>
<name>A0A2P5D863_TREOI</name>
<evidence type="ECO:0000313" key="9">
    <source>
        <dbReference type="Proteomes" id="UP000237000"/>
    </source>
</evidence>
<dbReference type="InterPro" id="IPR033121">
    <property type="entry name" value="PEPTIDASE_A1"/>
</dbReference>
<evidence type="ECO:0000256" key="3">
    <source>
        <dbReference type="ARBA" id="ARBA00022750"/>
    </source>
</evidence>
<dbReference type="EMBL" id="JXTC01000288">
    <property type="protein sequence ID" value="PON69497.1"/>
    <property type="molecule type" value="Genomic_DNA"/>
</dbReference>
<keyword evidence="6" id="KW-1133">Transmembrane helix</keyword>
<dbReference type="InterPro" id="IPR051708">
    <property type="entry name" value="Plant_Aspart_Prot_A1"/>
</dbReference>
<dbReference type="Pfam" id="PF14541">
    <property type="entry name" value="TAXi_C"/>
    <property type="match status" value="1"/>
</dbReference>
<dbReference type="STRING" id="63057.A0A2P5D863"/>
<comment type="caution">
    <text evidence="8">The sequence shown here is derived from an EMBL/GenBank/DDBJ whole genome shotgun (WGS) entry which is preliminary data.</text>
</comment>
<dbReference type="AlphaFoldDB" id="A0A2P5D863"/>
<evidence type="ECO:0000259" key="7">
    <source>
        <dbReference type="PROSITE" id="PS51767"/>
    </source>
</evidence>
<dbReference type="PROSITE" id="PS51767">
    <property type="entry name" value="PEPTIDASE_A1"/>
    <property type="match status" value="1"/>
</dbReference>
<dbReference type="InParanoid" id="A0A2P5D863"/>
<dbReference type="Gene3D" id="2.40.70.10">
    <property type="entry name" value="Acid Proteases"/>
    <property type="match status" value="2"/>
</dbReference>
<dbReference type="Proteomes" id="UP000237000">
    <property type="component" value="Unassembled WGS sequence"/>
</dbReference>
<evidence type="ECO:0000256" key="6">
    <source>
        <dbReference type="SAM" id="Phobius"/>
    </source>
</evidence>
<comment type="similarity">
    <text evidence="1">Belongs to the peptidase A1 family.</text>
</comment>
<keyword evidence="5" id="KW-0325">Glycoprotein</keyword>
<keyword evidence="6" id="KW-0812">Transmembrane</keyword>
<keyword evidence="6" id="KW-0472">Membrane</keyword>
<dbReference type="InterPro" id="IPR034161">
    <property type="entry name" value="Pepsin-like_plant"/>
</dbReference>
<evidence type="ECO:0000256" key="5">
    <source>
        <dbReference type="ARBA" id="ARBA00023180"/>
    </source>
</evidence>
<gene>
    <name evidence="8" type="ORF">TorRG33x02_259230</name>
</gene>
<dbReference type="InterPro" id="IPR021109">
    <property type="entry name" value="Peptidase_aspartic_dom_sf"/>
</dbReference>
<keyword evidence="3" id="KW-0064">Aspartyl protease</keyword>
<dbReference type="GO" id="GO:0004190">
    <property type="term" value="F:aspartic-type endopeptidase activity"/>
    <property type="evidence" value="ECO:0007669"/>
    <property type="project" value="UniProtKB-KW"/>
</dbReference>
<sequence length="469" mass="52447">MAPSKTNGIALTKLIMMIFMLTLTITMLNIGIHGFSIKLTPITSLFQTNLSLEEKHYNLFEISRTRAELNTKQHSMILSNTIPAFRGSTNYFTSKPNAITLRPPVRRRAPSGYYMTQLSIGSKLFSPYLVMDTSTDLTWVQCEGCTNCFPVSGTGNFKYQESSSYHKLPCNHTLCVPKLCTSDKLYCRYHNRYRASTSTGLLSTETFTFATNTNETTAKYTSILFGCGLDNRNLPFSAPNNVIAGIFGLAPTARSLLIQLENKTKRRFSYCLTTSDWPTMLHFGDDATISHRGLQTTPLVGLPKYYVSMFGISIDKTRLNISASAFQLKSNLKGGFVFDSGSPYSFLVDNAYKILKTEMIKYIARRYPSLRPIPRGMGKFDLCYNLTTTPLPPGGYAFPPLTYHLKGADFFMTPDVVFEDFGAVRCLAMLIIDDDGPTILGAFQQTNYRFLFDASLSKQSLSFAPETCV</sequence>
<keyword evidence="4" id="KW-0378">Hydrolase</keyword>
<dbReference type="Pfam" id="PF14543">
    <property type="entry name" value="TAXi_N"/>
    <property type="match status" value="1"/>
</dbReference>
<dbReference type="GO" id="GO:0006508">
    <property type="term" value="P:proteolysis"/>
    <property type="evidence" value="ECO:0007669"/>
    <property type="project" value="UniProtKB-KW"/>
</dbReference>
<dbReference type="PANTHER" id="PTHR47967:SF136">
    <property type="match status" value="1"/>
</dbReference>
<dbReference type="InterPro" id="IPR032799">
    <property type="entry name" value="TAXi_C"/>
</dbReference>
<evidence type="ECO:0000256" key="1">
    <source>
        <dbReference type="ARBA" id="ARBA00007447"/>
    </source>
</evidence>
<feature type="domain" description="Peptidase A1" evidence="7">
    <location>
        <begin position="114"/>
        <end position="464"/>
    </location>
</feature>
<accession>A0A2P5D863</accession>
<protein>
    <submittedName>
        <fullName evidence="8">Aspartic peptidase</fullName>
    </submittedName>
</protein>
<dbReference type="CDD" id="cd05476">
    <property type="entry name" value="pepsin_A_like_plant"/>
    <property type="match status" value="1"/>
</dbReference>
<evidence type="ECO:0000313" key="8">
    <source>
        <dbReference type="EMBL" id="PON69497.1"/>
    </source>
</evidence>
<evidence type="ECO:0000256" key="2">
    <source>
        <dbReference type="ARBA" id="ARBA00022670"/>
    </source>
</evidence>
<feature type="transmembrane region" description="Helical" evidence="6">
    <location>
        <begin position="14"/>
        <end position="35"/>
    </location>
</feature>
<keyword evidence="9" id="KW-1185">Reference proteome</keyword>